<feature type="chain" id="PRO_5017059456" evidence="4">
    <location>
        <begin position="32"/>
        <end position="621"/>
    </location>
</feature>
<comment type="similarity">
    <text evidence="2">Belongs to the bacterial solute-binding protein 5 family.</text>
</comment>
<dbReference type="SUPFAM" id="SSF53850">
    <property type="entry name" value="Periplasmic binding protein-like II"/>
    <property type="match status" value="1"/>
</dbReference>
<dbReference type="OrthoDB" id="9803988at2"/>
<dbReference type="Gene3D" id="3.40.190.10">
    <property type="entry name" value="Periplasmic binding protein-like II"/>
    <property type="match status" value="1"/>
</dbReference>
<dbReference type="CDD" id="cd08497">
    <property type="entry name" value="MbnE-like"/>
    <property type="match status" value="1"/>
</dbReference>
<keyword evidence="7" id="KW-1185">Reference proteome</keyword>
<evidence type="ECO:0000313" key="6">
    <source>
        <dbReference type="EMBL" id="RBP11180.1"/>
    </source>
</evidence>
<evidence type="ECO:0000256" key="4">
    <source>
        <dbReference type="SAM" id="SignalP"/>
    </source>
</evidence>
<dbReference type="RefSeq" id="WP_113890281.1">
    <property type="nucleotide sequence ID" value="NZ_QNRK01000017.1"/>
</dbReference>
<dbReference type="InterPro" id="IPR039424">
    <property type="entry name" value="SBP_5"/>
</dbReference>
<proteinExistence type="inferred from homology"/>
<dbReference type="Pfam" id="PF00496">
    <property type="entry name" value="SBP_bac_5"/>
    <property type="match status" value="1"/>
</dbReference>
<evidence type="ECO:0000256" key="3">
    <source>
        <dbReference type="ARBA" id="ARBA00022729"/>
    </source>
</evidence>
<dbReference type="PANTHER" id="PTHR30290:SF64">
    <property type="entry name" value="ABC TRANSPORTER PERIPLASMIC BINDING PROTEIN"/>
    <property type="match status" value="1"/>
</dbReference>
<accession>A0A366FB42</accession>
<gene>
    <name evidence="6" type="ORF">DFR50_11766</name>
</gene>
<dbReference type="Proteomes" id="UP000253529">
    <property type="component" value="Unassembled WGS sequence"/>
</dbReference>
<feature type="signal peptide" evidence="4">
    <location>
        <begin position="1"/>
        <end position="31"/>
    </location>
</feature>
<dbReference type="PROSITE" id="PS51318">
    <property type="entry name" value="TAT"/>
    <property type="match status" value="1"/>
</dbReference>
<dbReference type="AlphaFoldDB" id="A0A366FB42"/>
<dbReference type="EMBL" id="QNRK01000017">
    <property type="protein sequence ID" value="RBP11180.1"/>
    <property type="molecule type" value="Genomic_DNA"/>
</dbReference>
<reference evidence="6 7" key="1">
    <citation type="submission" date="2018-06" db="EMBL/GenBank/DDBJ databases">
        <title>Genomic Encyclopedia of Type Strains, Phase IV (KMG-IV): sequencing the most valuable type-strain genomes for metagenomic binning, comparative biology and taxonomic classification.</title>
        <authorList>
            <person name="Goeker M."/>
        </authorList>
    </citation>
    <scope>NUCLEOTIDE SEQUENCE [LARGE SCALE GENOMIC DNA]</scope>
    <source>
        <strain evidence="6 7">DSM 24875</strain>
    </source>
</reference>
<dbReference type="InterPro" id="IPR000914">
    <property type="entry name" value="SBP_5_dom"/>
</dbReference>
<dbReference type="GO" id="GO:1904680">
    <property type="term" value="F:peptide transmembrane transporter activity"/>
    <property type="evidence" value="ECO:0007669"/>
    <property type="project" value="TreeGrafter"/>
</dbReference>
<feature type="domain" description="Solute-binding protein family 5" evidence="5">
    <location>
        <begin position="118"/>
        <end position="522"/>
    </location>
</feature>
<keyword evidence="3 4" id="KW-0732">Signal</keyword>
<comment type="caution">
    <text evidence="6">The sequence shown here is derived from an EMBL/GenBank/DDBJ whole genome shotgun (WGS) entry which is preliminary data.</text>
</comment>
<evidence type="ECO:0000256" key="1">
    <source>
        <dbReference type="ARBA" id="ARBA00004418"/>
    </source>
</evidence>
<evidence type="ECO:0000256" key="2">
    <source>
        <dbReference type="ARBA" id="ARBA00005695"/>
    </source>
</evidence>
<dbReference type="PIRSF" id="PIRSF002741">
    <property type="entry name" value="MppA"/>
    <property type="match status" value="1"/>
</dbReference>
<sequence length="621" mass="68586">MAGVITRRAALKAAGAGALATVLPRPLAALADDSVETWGLSSFGDLALPADFPHFSYVNPQAPTGGLLSLQTTGTSGNQTFDTFDTLNIYSWKGNGAAGMGATFDTLMTANGDEPDSVYGLLAQSVRVSGDKLDYRFRLRPEAKFFDGSRVTAADVAFSLTILKDKGHPIYAQLLREVESAAPEGDDVVHVRFVKDRSRDAHLIVVGMPIFSAAWWKGRDFTAATLDAPLGSGPYLVKTFEQGRFIEYQRRPDYWGAKLPVNLGQNNFDRVRFEYYRERQVAFEAFKGGAINYHEEYTSRFWATSYDFPAVKDGRVKKETLHDGAPSRTQGWYLNTRREQFKDPRVREAIGLAFDFTWTNKNIMYSAYKRVVSFFPNTPMEAKGLPGADERKLLDPFRDRLPASVFGEPYTPPESDGSGFDRALLKQAYELLIAAGCQRDGNVLKLPGGKPLTIEFLDFSSALQPHTLPFIQNLGRLGIQANIRVVDATQYKARTDAFDFDVVTAANGGSSTPGSELKVAFTSEAAARQGSRNLAGVSDPVVDALVETIADAKSREALNTACRALDRVLRAGHYWVPMWYRDTAWIAYWDAFARPERQPKLGVGAPGTWWWDAEKAKAIGL</sequence>
<dbReference type="PANTHER" id="PTHR30290">
    <property type="entry name" value="PERIPLASMIC BINDING COMPONENT OF ABC TRANSPORTER"/>
    <property type="match status" value="1"/>
</dbReference>
<dbReference type="InterPro" id="IPR030678">
    <property type="entry name" value="Peptide/Ni-bd"/>
</dbReference>
<organism evidence="6 7">
    <name type="scientific">Roseiarcus fermentans</name>
    <dbReference type="NCBI Taxonomy" id="1473586"/>
    <lineage>
        <taxon>Bacteria</taxon>
        <taxon>Pseudomonadati</taxon>
        <taxon>Pseudomonadota</taxon>
        <taxon>Alphaproteobacteria</taxon>
        <taxon>Hyphomicrobiales</taxon>
        <taxon>Roseiarcaceae</taxon>
        <taxon>Roseiarcus</taxon>
    </lineage>
</organism>
<dbReference type="Gene3D" id="3.10.105.10">
    <property type="entry name" value="Dipeptide-binding Protein, Domain 3"/>
    <property type="match status" value="1"/>
</dbReference>
<evidence type="ECO:0000259" key="5">
    <source>
        <dbReference type="Pfam" id="PF00496"/>
    </source>
</evidence>
<name>A0A366FB42_9HYPH</name>
<dbReference type="InterPro" id="IPR006311">
    <property type="entry name" value="TAT_signal"/>
</dbReference>
<dbReference type="GO" id="GO:0015833">
    <property type="term" value="P:peptide transport"/>
    <property type="evidence" value="ECO:0007669"/>
    <property type="project" value="TreeGrafter"/>
</dbReference>
<dbReference type="GO" id="GO:0042884">
    <property type="term" value="P:microcin transport"/>
    <property type="evidence" value="ECO:0007669"/>
    <property type="project" value="TreeGrafter"/>
</dbReference>
<protein>
    <submittedName>
        <fullName evidence="6">Microcin C transport system substrate-binding protein</fullName>
    </submittedName>
</protein>
<evidence type="ECO:0000313" key="7">
    <source>
        <dbReference type="Proteomes" id="UP000253529"/>
    </source>
</evidence>
<comment type="subcellular location">
    <subcellularLocation>
        <location evidence="1">Periplasm</location>
    </subcellularLocation>
</comment>
<dbReference type="GO" id="GO:0030288">
    <property type="term" value="C:outer membrane-bounded periplasmic space"/>
    <property type="evidence" value="ECO:0007669"/>
    <property type="project" value="TreeGrafter"/>
</dbReference>
<dbReference type="GO" id="GO:0043190">
    <property type="term" value="C:ATP-binding cassette (ABC) transporter complex"/>
    <property type="evidence" value="ECO:0007669"/>
    <property type="project" value="InterPro"/>
</dbReference>